<dbReference type="Ensembl" id="ENSLLET00000029001.1">
    <property type="protein sequence ID" value="ENSLLEP00000027912.1"/>
    <property type="gene ID" value="ENSLLEG00000017674.1"/>
</dbReference>
<feature type="compositionally biased region" description="Low complexity" evidence="1">
    <location>
        <begin position="480"/>
        <end position="491"/>
    </location>
</feature>
<feature type="region of interest" description="Disordered" evidence="1">
    <location>
        <begin position="1394"/>
        <end position="1503"/>
    </location>
</feature>
<feature type="compositionally biased region" description="Basic and acidic residues" evidence="1">
    <location>
        <begin position="1022"/>
        <end position="1032"/>
    </location>
</feature>
<feature type="region of interest" description="Disordered" evidence="1">
    <location>
        <begin position="392"/>
        <end position="417"/>
    </location>
</feature>
<evidence type="ECO:0000313" key="3">
    <source>
        <dbReference type="Proteomes" id="UP000694569"/>
    </source>
</evidence>
<feature type="compositionally biased region" description="Low complexity" evidence="1">
    <location>
        <begin position="110"/>
        <end position="123"/>
    </location>
</feature>
<name>A0A8C5WCD7_9ANUR</name>
<organism evidence="2 3">
    <name type="scientific">Leptobrachium leishanense</name>
    <name type="common">Leishan spiny toad</name>
    <dbReference type="NCBI Taxonomy" id="445787"/>
    <lineage>
        <taxon>Eukaryota</taxon>
        <taxon>Metazoa</taxon>
        <taxon>Chordata</taxon>
        <taxon>Craniata</taxon>
        <taxon>Vertebrata</taxon>
        <taxon>Euteleostomi</taxon>
        <taxon>Amphibia</taxon>
        <taxon>Batrachia</taxon>
        <taxon>Anura</taxon>
        <taxon>Pelobatoidea</taxon>
        <taxon>Megophryidae</taxon>
        <taxon>Leptobrachium</taxon>
    </lineage>
</organism>
<reference evidence="2" key="2">
    <citation type="submission" date="2025-09" db="UniProtKB">
        <authorList>
            <consortium name="Ensembl"/>
        </authorList>
    </citation>
    <scope>IDENTIFICATION</scope>
</reference>
<feature type="region of interest" description="Disordered" evidence="1">
    <location>
        <begin position="443"/>
        <end position="527"/>
    </location>
</feature>
<feature type="compositionally biased region" description="Basic residues" evidence="1">
    <location>
        <begin position="445"/>
        <end position="454"/>
    </location>
</feature>
<feature type="compositionally biased region" description="Polar residues" evidence="1">
    <location>
        <begin position="31"/>
        <end position="42"/>
    </location>
</feature>
<dbReference type="OrthoDB" id="10029243at2759"/>
<dbReference type="PANTHER" id="PTHR14955:SF7">
    <property type="entry name" value="TRANSCRIPTION FACTOR 20"/>
    <property type="match status" value="1"/>
</dbReference>
<dbReference type="GO" id="GO:0006357">
    <property type="term" value="P:regulation of transcription by RNA polymerase II"/>
    <property type="evidence" value="ECO:0007669"/>
    <property type="project" value="TreeGrafter"/>
</dbReference>
<feature type="compositionally biased region" description="Polar residues" evidence="1">
    <location>
        <begin position="581"/>
        <end position="591"/>
    </location>
</feature>
<feature type="compositionally biased region" description="Polar residues" evidence="1">
    <location>
        <begin position="499"/>
        <end position="508"/>
    </location>
</feature>
<feature type="compositionally biased region" description="Polar residues" evidence="1">
    <location>
        <begin position="87"/>
        <end position="109"/>
    </location>
</feature>
<accession>A0A8C5WCD7</accession>
<feature type="compositionally biased region" description="Polar residues" evidence="1">
    <location>
        <begin position="605"/>
        <end position="623"/>
    </location>
</feature>
<feature type="compositionally biased region" description="Basic and acidic residues" evidence="1">
    <location>
        <begin position="669"/>
        <end position="680"/>
    </location>
</feature>
<feature type="region of interest" description="Disordered" evidence="1">
    <location>
        <begin position="1019"/>
        <end position="1047"/>
    </location>
</feature>
<proteinExistence type="predicted"/>
<gene>
    <name evidence="2" type="primary">TCF20</name>
</gene>
<keyword evidence="3" id="KW-1185">Reference proteome</keyword>
<feature type="compositionally biased region" description="Polar residues" evidence="1">
    <location>
        <begin position="701"/>
        <end position="711"/>
    </location>
</feature>
<dbReference type="GO" id="GO:0005634">
    <property type="term" value="C:nucleus"/>
    <property type="evidence" value="ECO:0007669"/>
    <property type="project" value="TreeGrafter"/>
</dbReference>
<dbReference type="PANTHER" id="PTHR14955">
    <property type="entry name" value="RETINOIC ACID INDUCED 1/TRANSCRIPTION FACTOR 20"/>
    <property type="match status" value="1"/>
</dbReference>
<feature type="compositionally biased region" description="Polar residues" evidence="1">
    <location>
        <begin position="1"/>
        <end position="16"/>
    </location>
</feature>
<dbReference type="GeneTree" id="ENSGT00940000157896"/>
<feature type="region of interest" description="Disordered" evidence="1">
    <location>
        <begin position="1"/>
        <end position="131"/>
    </location>
</feature>
<evidence type="ECO:0000256" key="1">
    <source>
        <dbReference type="SAM" id="MobiDB-lite"/>
    </source>
</evidence>
<feature type="region of interest" description="Disordered" evidence="1">
    <location>
        <begin position="341"/>
        <end position="360"/>
    </location>
</feature>
<feature type="region of interest" description="Disordered" evidence="1">
    <location>
        <begin position="218"/>
        <end position="251"/>
    </location>
</feature>
<evidence type="ECO:0000313" key="2">
    <source>
        <dbReference type="Ensembl" id="ENSLLEP00000027912.1"/>
    </source>
</evidence>
<feature type="compositionally biased region" description="Polar residues" evidence="1">
    <location>
        <begin position="884"/>
        <end position="900"/>
    </location>
</feature>
<feature type="region of interest" description="Disordered" evidence="1">
    <location>
        <begin position="804"/>
        <end position="941"/>
    </location>
</feature>
<feature type="region of interest" description="Disordered" evidence="1">
    <location>
        <begin position="572"/>
        <end position="711"/>
    </location>
</feature>
<feature type="compositionally biased region" description="Polar residues" evidence="1">
    <location>
        <begin position="459"/>
        <end position="468"/>
    </location>
</feature>
<protein>
    <submittedName>
        <fullName evidence="2">Transcription factor 20</fullName>
    </submittedName>
</protein>
<feature type="region of interest" description="Disordered" evidence="1">
    <location>
        <begin position="1083"/>
        <end position="1145"/>
    </location>
</feature>
<feature type="region of interest" description="Disordered" evidence="1">
    <location>
        <begin position="1562"/>
        <end position="1583"/>
    </location>
</feature>
<reference evidence="2" key="1">
    <citation type="submission" date="2025-08" db="UniProtKB">
        <authorList>
            <consortium name="Ensembl"/>
        </authorList>
    </citation>
    <scope>IDENTIFICATION</scope>
</reference>
<sequence length="1846" mass="202432">MQSFREQSSYGNQQTYPPEAHTPSRLEEYNPRQQAQIFQSSYGGRRGGAGTPAAIPPGENANLQSYQSYRKESGDFYYISNKEGAPSGSQTPQRRPPGSVQSYGPPQGNSSSGSSSSSTTGFGTHYGREVHHSQYTGQHSAAGALSQYSQEFTGSFSAAGGQYPTHVPSQQLRQQIYQPHSQSGNTSTTASTPHLPQIQRSASISSPTGYQLRVGQFGQHYQTSSSSSSSAFPNSQRFGQSGAGYEGYSPGSTNTPYESLISGSSFATQQAYSSYTSQHLKGFEASKVPQGGQQQQQPPHIMQYSNTSKMPLQSQVGQYSQSEVPVRSPMQFQQNFSPISNPSPAASVVQSPSCSSTPSPLMTSAENLQCGQGNVSLPSRNRILQMMPQLSPNTHAGGFKNFGTEGPSEKRLTDPGLSSLNALSSQVANLPNTVQHMLLSDALAPHKKTSKRTSRKTDSCANSETSSQAEEHLKSPLAESLDGSCSSSSGDPIERVRQLSGQSTSSETGYKGPSVEKLPSPVQVWQNEPPVKTPVQEIENVPENTEAVPEICKPNEKSVGVIVSMETVANRSEKTTDEILTPSNDSETITVQEVPDLIKDEDVNDCSTSQNGEQDIADSNSLSAPAAGPQTEDSKSPVESGYSFHEEESQNASSLPPKNVDVGGLSGPCDRKPGGGRSEKFPSLLQEVLQGHHQQERRYARSTQEPTTVTTNAEVSLRPNVLVSQTNELPNRSILGKTLAPQLDTPHWGPWDRKPTPEIKQINLNDYSLNRKYEVEPSVSSHESVTSERRSVICDISPLRQLVREPTSSHHIGSGQERPDGRPGQSVILQSGVIPLDAKSNNQTGTPKLEDLDTSKIHRKRIGEHCMPYSTKDSARNKDPASPRSMTYDPNQEYGSQSRASHSRRGTGRVGSRGRSPAQSQDLADKLKMSPGRSRGPTDMHHINQTMSFSERASREAFYSAFFQNTDGTSIGYHTNSRSSSYGEPHPAFTSPLHYKRQMYQQEEYKEWLGNSTQALLSASQHRAEMQRKSPRQEQFPVRSPGRSENEVLNYNQTGTYHDHSSMDFNRPLRVAEGAPNNLALDLKRNNQKTPPGESAHWNHSRQVSPVKKIGSPTGTIQKPFSPVRESDTHGSRQSEPGELAKTGCNAHRPLGADEQSHHNPLIMRRRVRSFISPIPSKRQLPDDRSRTSSYAPKEAFDKTITHVMSSGIKENDFSLLTEDTSKGNLEERSPPSMSLSSPAKTKILPPRKGRGLKLEAIVQKITSPNVRRISTPSSAECLGESVTLDDILSLKIKGPEAGNTAQEPNERSNDVVLDVPCSEDTNVKGLSPKSIEAWITQDDKKIKKEIEEQFVETKDFVQSGAPVPHDTNHYIEGRASSSPLEQKCSMPMIQQREGADKEKLVGTPCPVTPKPEIIPPKGYFPSGKKKGRPIGSVNKQKKQQQLQEQLARTPVEPTLSASSPAEPQTVLEQVSDAEPKPKRRRREGRKPSGTPRRRRGKQAAPIVAPIEPEIKLKYASQPVDKSETKAKPFFPYIHVENKEDLGLACLIINAEDEEQRWKKVTSVRKGQRSTSPQPSSETKALPASSFMVQGPAITESTTMGPLVCCFCGKWANYRNLGDLFGPFYTQEYASTLSKNPPPKKTSETLSAVKVRHKVASHGSKTDSDEEEPQQAREQRSLSTHPRYKRRNRSGDCASSRLSLPSRRKTTEPCELTSVDSTVAAPTADGVPDQGFQVPQLPLDSNEFWMHEGCVLWANGVYLVCGRLYGLQEAIDIAREMLQIRPAQRSGVIWTTPLQKLFQCSNSLGMSGVSRSLKCCGMTLNRVEVRTVTGPLQKAACFVLLKPFFC</sequence>
<feature type="compositionally biased region" description="Polar residues" evidence="1">
    <location>
        <begin position="1456"/>
        <end position="1469"/>
    </location>
</feature>
<feature type="region of interest" description="Disordered" evidence="1">
    <location>
        <begin position="1223"/>
        <end position="1247"/>
    </location>
</feature>
<feature type="compositionally biased region" description="Polar residues" evidence="1">
    <location>
        <begin position="1569"/>
        <end position="1579"/>
    </location>
</feature>
<dbReference type="InterPro" id="IPR052440">
    <property type="entry name" value="Trans_Reg/Chrom_Remod"/>
</dbReference>
<dbReference type="Proteomes" id="UP000694569">
    <property type="component" value="Unplaced"/>
</dbReference>
<feature type="region of interest" description="Disordered" evidence="1">
    <location>
        <begin position="176"/>
        <end position="197"/>
    </location>
</feature>
<feature type="region of interest" description="Disordered" evidence="1">
    <location>
        <begin position="1171"/>
        <end position="1191"/>
    </location>
</feature>
<feature type="region of interest" description="Disordered" evidence="1">
    <location>
        <begin position="1631"/>
        <end position="1715"/>
    </location>
</feature>